<comment type="caution">
    <text evidence="2">The sequence shown here is derived from an EMBL/GenBank/DDBJ whole genome shotgun (WGS) entry which is preliminary data.</text>
</comment>
<keyword evidence="3" id="KW-1185">Reference proteome</keyword>
<dbReference type="EMBL" id="CAJNIZ010007783">
    <property type="protein sequence ID" value="CAE7261206.1"/>
    <property type="molecule type" value="Genomic_DNA"/>
</dbReference>
<accession>A0A812MEQ2</accession>
<name>A0A812MEQ2_SYMPI</name>
<dbReference type="OrthoDB" id="412676at2759"/>
<dbReference type="AlphaFoldDB" id="A0A812MEQ2"/>
<proteinExistence type="predicted"/>
<sequence>MGTSASGCNDCSKNPQVDVEVTSIQAPKALQGEQPDARGLQAQVNVAPGAQRSKELRRSQLLRNALVPDFEILRGLSVQESLRGFGRLWRFSPTDLSEESRAAMWQRSRPLESFDLFLSHTWRTKGLWKFLALSLQCGWQRLVLSWFLALVLVEILVYFDILPLHMNFTAVFEGNTYTFPFGAWGLFLANLTPVITAVAAPGGTRNCFLDIVSINQVDEDLMERGIYGLGGCLAVTKELRILWSKPYLSRLWCIFEIAAYRFVNPNGKLTLAPLFLESGVVMLWLGQNIIMVVYLELLTVDATLPRFMVAPAVMPFVVMVHMMRKNLLVKQELFASLENFDVDKAECSKEFDREFVLQAIERWYGSREAFTDYVRGPLRKELLGKQANSLLPLQYCFVIVSPILSLSFDILLGLVKSALPLRFLLCYVLSIMVGTMVFMGAVAVRFSLFLCERFAAPYKPSRCCDWLQSVVVFLACSVIGFAGFLASVLAYSTSLGASLVWCFCVICLMGLSGMDWNRVSAKINCRRAPPEKSPADGEGHMSL</sequence>
<feature type="transmembrane region" description="Helical" evidence="1">
    <location>
        <begin position="274"/>
        <end position="295"/>
    </location>
</feature>
<feature type="transmembrane region" description="Helical" evidence="1">
    <location>
        <begin position="307"/>
        <end position="323"/>
    </location>
</feature>
<evidence type="ECO:0000313" key="2">
    <source>
        <dbReference type="EMBL" id="CAE7261206.1"/>
    </source>
</evidence>
<evidence type="ECO:0008006" key="4">
    <source>
        <dbReference type="Google" id="ProtNLM"/>
    </source>
</evidence>
<dbReference type="Proteomes" id="UP000649617">
    <property type="component" value="Unassembled WGS sequence"/>
</dbReference>
<feature type="transmembrane region" description="Helical" evidence="1">
    <location>
        <begin position="142"/>
        <end position="161"/>
    </location>
</feature>
<feature type="transmembrane region" description="Helical" evidence="1">
    <location>
        <begin position="395"/>
        <end position="415"/>
    </location>
</feature>
<gene>
    <name evidence="2" type="ORF">SPIL2461_LOCUS5481</name>
</gene>
<keyword evidence="1" id="KW-0472">Membrane</keyword>
<keyword evidence="1" id="KW-0812">Transmembrane</keyword>
<feature type="transmembrane region" description="Helical" evidence="1">
    <location>
        <begin position="181"/>
        <end position="200"/>
    </location>
</feature>
<feature type="transmembrane region" description="Helical" evidence="1">
    <location>
        <begin position="498"/>
        <end position="517"/>
    </location>
</feature>
<reference evidence="2" key="1">
    <citation type="submission" date="2021-02" db="EMBL/GenBank/DDBJ databases">
        <authorList>
            <person name="Dougan E. K."/>
            <person name="Rhodes N."/>
            <person name="Thang M."/>
            <person name="Chan C."/>
        </authorList>
    </citation>
    <scope>NUCLEOTIDE SEQUENCE</scope>
</reference>
<feature type="transmembrane region" description="Helical" evidence="1">
    <location>
        <begin position="421"/>
        <end position="448"/>
    </location>
</feature>
<keyword evidence="1" id="KW-1133">Transmembrane helix</keyword>
<organism evidence="2 3">
    <name type="scientific">Symbiodinium pilosum</name>
    <name type="common">Dinoflagellate</name>
    <dbReference type="NCBI Taxonomy" id="2952"/>
    <lineage>
        <taxon>Eukaryota</taxon>
        <taxon>Sar</taxon>
        <taxon>Alveolata</taxon>
        <taxon>Dinophyceae</taxon>
        <taxon>Suessiales</taxon>
        <taxon>Symbiodiniaceae</taxon>
        <taxon>Symbiodinium</taxon>
    </lineage>
</organism>
<protein>
    <recommendedName>
        <fullName evidence="4">Transmembrane protein</fullName>
    </recommendedName>
</protein>
<feature type="transmembrane region" description="Helical" evidence="1">
    <location>
        <begin position="469"/>
        <end position="492"/>
    </location>
</feature>
<evidence type="ECO:0000256" key="1">
    <source>
        <dbReference type="SAM" id="Phobius"/>
    </source>
</evidence>
<evidence type="ECO:0000313" key="3">
    <source>
        <dbReference type="Proteomes" id="UP000649617"/>
    </source>
</evidence>